<evidence type="ECO:0008006" key="3">
    <source>
        <dbReference type="Google" id="ProtNLM"/>
    </source>
</evidence>
<proteinExistence type="predicted"/>
<name>A0A0F9QE38_9ZZZZ</name>
<comment type="caution">
    <text evidence="2">The sequence shown here is derived from an EMBL/GenBank/DDBJ whole genome shotgun (WGS) entry which is preliminary data.</text>
</comment>
<evidence type="ECO:0000256" key="1">
    <source>
        <dbReference type="SAM" id="MobiDB-lite"/>
    </source>
</evidence>
<reference evidence="2" key="1">
    <citation type="journal article" date="2015" name="Nature">
        <title>Complex archaea that bridge the gap between prokaryotes and eukaryotes.</title>
        <authorList>
            <person name="Spang A."/>
            <person name="Saw J.H."/>
            <person name="Jorgensen S.L."/>
            <person name="Zaremba-Niedzwiedzka K."/>
            <person name="Martijn J."/>
            <person name="Lind A.E."/>
            <person name="van Eijk R."/>
            <person name="Schleper C."/>
            <person name="Guy L."/>
            <person name="Ettema T.J."/>
        </authorList>
    </citation>
    <scope>NUCLEOTIDE SEQUENCE</scope>
</reference>
<dbReference type="AlphaFoldDB" id="A0A0F9QE38"/>
<sequence>MKKQTKITQDKTQTRSTIPKEFVDKHKVTKKDSMEWESKEGKLKGELKKNE</sequence>
<protein>
    <recommendedName>
        <fullName evidence="3">SpoVT-AbrB domain-containing protein</fullName>
    </recommendedName>
</protein>
<dbReference type="EMBL" id="LAZR01001685">
    <property type="protein sequence ID" value="KKN40769.1"/>
    <property type="molecule type" value="Genomic_DNA"/>
</dbReference>
<evidence type="ECO:0000313" key="2">
    <source>
        <dbReference type="EMBL" id="KKN40769.1"/>
    </source>
</evidence>
<gene>
    <name evidence="2" type="ORF">LCGC14_0729850</name>
</gene>
<organism evidence="2">
    <name type="scientific">marine sediment metagenome</name>
    <dbReference type="NCBI Taxonomy" id="412755"/>
    <lineage>
        <taxon>unclassified sequences</taxon>
        <taxon>metagenomes</taxon>
        <taxon>ecological metagenomes</taxon>
    </lineage>
</organism>
<accession>A0A0F9QE38</accession>
<feature type="compositionally biased region" description="Basic and acidic residues" evidence="1">
    <location>
        <begin position="21"/>
        <end position="51"/>
    </location>
</feature>
<feature type="region of interest" description="Disordered" evidence="1">
    <location>
        <begin position="1"/>
        <end position="51"/>
    </location>
</feature>